<dbReference type="InterPro" id="IPR046347">
    <property type="entry name" value="bZIP_sf"/>
</dbReference>
<feature type="compositionally biased region" description="Polar residues" evidence="5">
    <location>
        <begin position="551"/>
        <end position="566"/>
    </location>
</feature>
<sequence>MVLYPSANELRQREQQQQQQQQERARLLHPKTAHSVRPRMTAQQGHPAEQVVQNAPYLSSNQQDLLLAALNAQAKDLQSINSPVGDSGLNKTSTSDPNTSLHANMSDHSLFMSPQDAELDNFNGDYTPDLDYLDGDNSFDFDNADLGGEMIGSLPRSNSEQADEDGNDNVDGHEKRKSIDDKDEDDEADSKRHEGEKGAKKPGRKPLTSEPTTVSAQYLDFMNVTLMTTQKRKAQNRAAQRAFRERKEKHLKDLETKVNEMNKAHQADKQENGVLKAEVDRLKVELREHRKRLSLNGGSSNVRGSPPPNVPTGRSNSGPTPVGASSFQFDFPRFGALPGSQIFGNQQSPANGVLQRTSNTPPLVKASARHGPTSGIAGELGRVGSQLPAQVQRTNSQGSQNGRTLSPKTTTPIGSVPTAPAASQSNSSFPSVGYSSTNNMHGFASTLPQMGDFSDLFSPSLLKNAIFDADNNGYFGGMQQQSASTMAKDGIDANTGGESTAGLNRVFQFNGSSNGSDSASPSNSSTSQWNANGANSSCGTSPEPSHGSPADKSQNSTNSYIGETASLPGQYSNSSQLYGQQQAVNAWGNSGLTGNDNVDFSMPSVGTFDPVLFGDYREAKDTSYNSNDFTTGNGFFDEALDSAPFDYGSPSNLFGILQQSPQQTHSSLNASSDLAPSKSLMAEIEKTRDGGDDDYGLPVTGNVDGTTNQNRGKLISCNNIWNQLQSNPDFQNGTFDLDNLCSELRAKARCSESGVMVSQDHVDAALKKLAKRNEATGKYTLDSSVTMPTLLFEQADWDNAQAKFRAGGGGMV</sequence>
<comment type="subcellular location">
    <subcellularLocation>
        <location evidence="2">Cytoplasm</location>
    </subcellularLocation>
    <subcellularLocation>
        <location evidence="1">Nucleus</location>
    </subcellularLocation>
</comment>
<dbReference type="SMART" id="SM00338">
    <property type="entry name" value="BRLZ"/>
    <property type="match status" value="1"/>
</dbReference>
<feature type="compositionally biased region" description="Polar residues" evidence="5">
    <location>
        <begin position="312"/>
        <end position="325"/>
    </location>
</feature>
<feature type="compositionally biased region" description="Basic and acidic residues" evidence="5">
    <location>
        <begin position="170"/>
        <end position="180"/>
    </location>
</feature>
<dbReference type="Pfam" id="PF08601">
    <property type="entry name" value="PAP1"/>
    <property type="match status" value="1"/>
</dbReference>
<dbReference type="SUPFAM" id="SSF111430">
    <property type="entry name" value="YAP1 redox domain"/>
    <property type="match status" value="1"/>
</dbReference>
<dbReference type="SUPFAM" id="SSF57959">
    <property type="entry name" value="Leucine zipper domain"/>
    <property type="match status" value="1"/>
</dbReference>
<evidence type="ECO:0000256" key="1">
    <source>
        <dbReference type="ARBA" id="ARBA00004123"/>
    </source>
</evidence>
<feature type="compositionally biased region" description="Low complexity" evidence="5">
    <location>
        <begin position="510"/>
        <end position="527"/>
    </location>
</feature>
<keyword evidence="3" id="KW-0539">Nucleus</keyword>
<dbReference type="CDD" id="cd14688">
    <property type="entry name" value="bZIP_YAP"/>
    <property type="match status" value="1"/>
</dbReference>
<comment type="caution">
    <text evidence="7">The sequence shown here is derived from an EMBL/GenBank/DDBJ whole genome shotgun (WGS) entry which is preliminary data.</text>
</comment>
<evidence type="ECO:0000256" key="5">
    <source>
        <dbReference type="SAM" id="MobiDB-lite"/>
    </source>
</evidence>
<dbReference type="GO" id="GO:0005737">
    <property type="term" value="C:cytoplasm"/>
    <property type="evidence" value="ECO:0007669"/>
    <property type="project" value="UniProtKB-SubCell"/>
</dbReference>
<organism evidence="7 8">
    <name type="scientific">Friedmanniomyces endolithicus</name>
    <dbReference type="NCBI Taxonomy" id="329885"/>
    <lineage>
        <taxon>Eukaryota</taxon>
        <taxon>Fungi</taxon>
        <taxon>Dikarya</taxon>
        <taxon>Ascomycota</taxon>
        <taxon>Pezizomycotina</taxon>
        <taxon>Dothideomycetes</taxon>
        <taxon>Dothideomycetidae</taxon>
        <taxon>Mycosphaerellales</taxon>
        <taxon>Teratosphaeriaceae</taxon>
        <taxon>Friedmanniomyces</taxon>
    </lineage>
</organism>
<feature type="region of interest" description="Disordered" evidence="5">
    <location>
        <begin position="506"/>
        <end position="566"/>
    </location>
</feature>
<evidence type="ECO:0000256" key="3">
    <source>
        <dbReference type="ARBA" id="ARBA00023242"/>
    </source>
</evidence>
<dbReference type="FunFam" id="1.20.5.170:FF:000067">
    <property type="entry name" value="BZIP transcription factor"/>
    <property type="match status" value="1"/>
</dbReference>
<feature type="region of interest" description="Disordered" evidence="5">
    <location>
        <begin position="289"/>
        <end position="325"/>
    </location>
</feature>
<dbReference type="GO" id="GO:0090575">
    <property type="term" value="C:RNA polymerase II transcription regulator complex"/>
    <property type="evidence" value="ECO:0007669"/>
    <property type="project" value="TreeGrafter"/>
</dbReference>
<feature type="region of interest" description="Disordered" evidence="5">
    <location>
        <begin position="80"/>
        <end position="103"/>
    </location>
</feature>
<dbReference type="Proteomes" id="UP001168146">
    <property type="component" value="Unassembled WGS sequence"/>
</dbReference>
<dbReference type="InterPro" id="IPR023167">
    <property type="entry name" value="Yap1_redox_dom_sf"/>
</dbReference>
<dbReference type="GO" id="GO:0001228">
    <property type="term" value="F:DNA-binding transcription activator activity, RNA polymerase II-specific"/>
    <property type="evidence" value="ECO:0007669"/>
    <property type="project" value="TreeGrafter"/>
</dbReference>
<evidence type="ECO:0000313" key="8">
    <source>
        <dbReference type="Proteomes" id="UP001168146"/>
    </source>
</evidence>
<keyword evidence="7" id="KW-0238">DNA-binding</keyword>
<reference evidence="7" key="1">
    <citation type="submission" date="2021-12" db="EMBL/GenBank/DDBJ databases">
        <title>Black yeast isolated from Biological Soil Crust.</title>
        <authorList>
            <person name="Kurbessoian T."/>
        </authorList>
    </citation>
    <scope>NUCLEOTIDE SEQUENCE</scope>
    <source>
        <strain evidence="7">CCFEE 5208</strain>
    </source>
</reference>
<evidence type="ECO:0000256" key="2">
    <source>
        <dbReference type="ARBA" id="ARBA00004496"/>
    </source>
</evidence>
<name>A0AAN6G0K7_9PEZI</name>
<feature type="domain" description="BZIP" evidence="6">
    <location>
        <begin position="230"/>
        <end position="289"/>
    </location>
</feature>
<feature type="region of interest" description="Disordered" evidence="5">
    <location>
        <begin position="144"/>
        <end position="212"/>
    </location>
</feature>
<dbReference type="InterPro" id="IPR050936">
    <property type="entry name" value="AP-1-like"/>
</dbReference>
<feature type="compositionally biased region" description="Polar residues" evidence="5">
    <location>
        <begin position="389"/>
        <end position="413"/>
    </location>
</feature>
<dbReference type="InterPro" id="IPR004827">
    <property type="entry name" value="bZIP"/>
</dbReference>
<feature type="compositionally biased region" description="Basic and acidic residues" evidence="5">
    <location>
        <begin position="189"/>
        <end position="199"/>
    </location>
</feature>
<dbReference type="GO" id="GO:0000976">
    <property type="term" value="F:transcription cis-regulatory region binding"/>
    <property type="evidence" value="ECO:0007669"/>
    <property type="project" value="InterPro"/>
</dbReference>
<feature type="region of interest" description="Disordered" evidence="5">
    <location>
        <begin position="1"/>
        <end position="48"/>
    </location>
</feature>
<evidence type="ECO:0000259" key="6">
    <source>
        <dbReference type="PROSITE" id="PS50217"/>
    </source>
</evidence>
<dbReference type="PANTHER" id="PTHR40621">
    <property type="entry name" value="TRANSCRIPTION FACTOR KAPC-RELATED"/>
    <property type="match status" value="1"/>
</dbReference>
<dbReference type="Gene3D" id="1.10.238.100">
    <property type="entry name" value="YAP1 redox domain. Chain B"/>
    <property type="match status" value="1"/>
</dbReference>
<evidence type="ECO:0000256" key="4">
    <source>
        <dbReference type="ARBA" id="ARBA00038132"/>
    </source>
</evidence>
<dbReference type="Gene3D" id="1.20.5.170">
    <property type="match status" value="1"/>
</dbReference>
<dbReference type="InterPro" id="IPR013910">
    <property type="entry name" value="TF_PAP1"/>
</dbReference>
<feature type="compositionally biased region" description="Basic residues" evidence="5">
    <location>
        <begin position="27"/>
        <end position="37"/>
    </location>
</feature>
<dbReference type="GO" id="GO:0034599">
    <property type="term" value="P:cellular response to oxidative stress"/>
    <property type="evidence" value="ECO:0007669"/>
    <property type="project" value="UniProtKB-ARBA"/>
</dbReference>
<gene>
    <name evidence="7" type="primary">YAP1_1</name>
    <name evidence="7" type="ORF">LTR82_002363</name>
</gene>
<feature type="region of interest" description="Disordered" evidence="5">
    <location>
        <begin position="389"/>
        <end position="433"/>
    </location>
</feature>
<accession>A0AAN6G0K7</accession>
<dbReference type="PROSITE" id="PS50217">
    <property type="entry name" value="BZIP"/>
    <property type="match status" value="1"/>
</dbReference>
<feature type="compositionally biased region" description="Polar residues" evidence="5">
    <location>
        <begin position="528"/>
        <end position="543"/>
    </location>
</feature>
<feature type="compositionally biased region" description="Polar residues" evidence="5">
    <location>
        <begin position="421"/>
        <end position="433"/>
    </location>
</feature>
<dbReference type="PROSITE" id="PS00036">
    <property type="entry name" value="BZIP_BASIC"/>
    <property type="match status" value="1"/>
</dbReference>
<dbReference type="EMBL" id="JASUXU010000004">
    <property type="protein sequence ID" value="KAK0326521.1"/>
    <property type="molecule type" value="Genomic_DNA"/>
</dbReference>
<dbReference type="Pfam" id="PF00170">
    <property type="entry name" value="bZIP_1"/>
    <property type="match status" value="1"/>
</dbReference>
<evidence type="ECO:0000313" key="7">
    <source>
        <dbReference type="EMBL" id="KAK0326521.1"/>
    </source>
</evidence>
<protein>
    <submittedName>
        <fullName evidence="7">DNA-binding transcription factor yap1</fullName>
    </submittedName>
</protein>
<dbReference type="PANTHER" id="PTHR40621:SF6">
    <property type="entry name" value="AP-1-LIKE TRANSCRIPTION FACTOR YAP1-RELATED"/>
    <property type="match status" value="1"/>
</dbReference>
<proteinExistence type="inferred from homology"/>
<dbReference type="AlphaFoldDB" id="A0AAN6G0K7"/>
<comment type="similarity">
    <text evidence="4">Belongs to the bZIP family. YAP subfamily.</text>
</comment>